<dbReference type="InterPro" id="IPR015943">
    <property type="entry name" value="WD40/YVTN_repeat-like_dom_sf"/>
</dbReference>
<dbReference type="InterPro" id="IPR031778">
    <property type="entry name" value="Sortilin_N"/>
</dbReference>
<dbReference type="PANTHER" id="PTHR12106:SF27">
    <property type="entry name" value="SORTILIN-RELATED RECEPTOR"/>
    <property type="match status" value="1"/>
</dbReference>
<keyword evidence="1" id="KW-0677">Repeat</keyword>
<dbReference type="Gene3D" id="2.130.10.10">
    <property type="entry name" value="YVTN repeat-like/Quinoprotein amine dehydrogenase"/>
    <property type="match status" value="3"/>
</dbReference>
<dbReference type="Proteomes" id="UP000238701">
    <property type="component" value="Unassembled WGS sequence"/>
</dbReference>
<gene>
    <name evidence="5" type="ORF">SBA1_340074</name>
</gene>
<dbReference type="EMBL" id="OMOD01000127">
    <property type="protein sequence ID" value="SPF41032.1"/>
    <property type="molecule type" value="Genomic_DNA"/>
</dbReference>
<evidence type="ECO:0000256" key="3">
    <source>
        <dbReference type="SAM" id="SignalP"/>
    </source>
</evidence>
<feature type="compositionally biased region" description="Low complexity" evidence="2">
    <location>
        <begin position="47"/>
        <end position="63"/>
    </location>
</feature>
<feature type="chain" id="PRO_5015458729" evidence="3">
    <location>
        <begin position="35"/>
        <end position="1103"/>
    </location>
</feature>
<keyword evidence="3" id="KW-0732">Signal</keyword>
<evidence type="ECO:0000259" key="4">
    <source>
        <dbReference type="Pfam" id="PF15902"/>
    </source>
</evidence>
<protein>
    <submittedName>
        <fullName evidence="5">Glycosyl hydrolase</fullName>
    </submittedName>
</protein>
<dbReference type="SUPFAM" id="SSF50939">
    <property type="entry name" value="Sialidases"/>
    <property type="match status" value="2"/>
</dbReference>
<dbReference type="PANTHER" id="PTHR12106">
    <property type="entry name" value="SORTILIN RELATED"/>
    <property type="match status" value="1"/>
</dbReference>
<proteinExistence type="predicted"/>
<evidence type="ECO:0000313" key="6">
    <source>
        <dbReference type="Proteomes" id="UP000238701"/>
    </source>
</evidence>
<feature type="compositionally biased region" description="Basic and acidic residues" evidence="2">
    <location>
        <begin position="35"/>
        <end position="46"/>
    </location>
</feature>
<feature type="domain" description="Sortilin N-terminal" evidence="4">
    <location>
        <begin position="165"/>
        <end position="290"/>
    </location>
</feature>
<evidence type="ECO:0000256" key="2">
    <source>
        <dbReference type="SAM" id="MobiDB-lite"/>
    </source>
</evidence>
<feature type="signal peptide" evidence="3">
    <location>
        <begin position="1"/>
        <end position="34"/>
    </location>
</feature>
<dbReference type="Pfam" id="PF15902">
    <property type="entry name" value="Sortilin-Vps10"/>
    <property type="match status" value="1"/>
</dbReference>
<organism evidence="5 6">
    <name type="scientific">Candidatus Sulfotelmatobacter kueseliae</name>
    <dbReference type="NCBI Taxonomy" id="2042962"/>
    <lineage>
        <taxon>Bacteria</taxon>
        <taxon>Pseudomonadati</taxon>
        <taxon>Acidobacteriota</taxon>
        <taxon>Terriglobia</taxon>
        <taxon>Terriglobales</taxon>
        <taxon>Candidatus Korobacteraceae</taxon>
        <taxon>Candidatus Sulfotelmatobacter</taxon>
    </lineage>
</organism>
<dbReference type="GO" id="GO:0016787">
    <property type="term" value="F:hydrolase activity"/>
    <property type="evidence" value="ECO:0007669"/>
    <property type="project" value="UniProtKB-KW"/>
</dbReference>
<keyword evidence="5" id="KW-0378">Hydrolase</keyword>
<feature type="region of interest" description="Disordered" evidence="2">
    <location>
        <begin position="35"/>
        <end position="68"/>
    </location>
</feature>
<sequence>MGSDSSCRNDSFFARLFLVIAVSTLFATAAFSQAKPEHPSKSEKPAKTAQTAQPAAAESSDASESAKPEDKIFNGMKYRLIGPFRGGRSLTAAGIPGDPTTYYFGATGGGVWKSTDGALTWSPVFDKEGTSAIGSIAVANSNPNVVYVGTGEACIRGNISHGDGIYKSLDAGKTWKNVGLRDSRAIGKVIIHPTNPDIVFVAALGHPYGPNTERGIFRTTDGGKTWEKVLYKDENTGGIDVAFDPHNPNILFAALWQARRTSWSMSSGGPGSGLYRSADGGTTWKRIEEHGLPKGPYGKIGVDVAATSERVYALIEAHNPDGGLYRSDDGGESWQLVNPSHSLWQRPWYYMHIIADPRDENVVYIMNVETYKSTDGGHLFNKVKVPHGDNHGLWIDPLDTRRMIASNDGGVTVTIDGGQSWTAEDNQPTAQFYHVMTDSATPYRVYGSQQDAGSVAIASRSDEGSIDRSDWYDVGGGEAGYIAPYPPDPNIVYAADYQATLTRYDRHIGQVKSVTEQPEPSDAHGAANLEHRFQWTAPVLISSHDPNTLYHAGERLFETTDGGVHWQAISPDLTRNDKSKQKVSGGDITIDDSGTEYYDTIFALAESPITKGLLWVGTDDGLIQLTQDEGKTWTNITPKDLPEWSRISQIDASPHDAGTAYVAVDRHQFDDLRPYIYKTSDYGKTWARLTTGLPDTTFVRVVREDPKKRGLLYAGTEQGVFVSFNDGANWRPLKLNLPTTPVHDLVIKDNDLVVATHGRSFWILDDVSPLRDYRDEIAQKDVFLYAPATAYRIQAGAGGERHPSKRAGQNPPAGAVIDYFLKDAPKADAEVKIEILDASGKVIRGYSSAELEPLDEPLDPDDKKPEKQIKPEAGLNRFVWDLRYEEAHHVPGYYLWEYTSGARGPVAVPGHYQVRLTVGGQSQTAGFDLKLDPRVNVSQADLEQQFTLLLGTRDELNRVFDTVNQIQDVRSQLAGLKRRLPENVSAKTIGAAADDLEKKLVAIRDEIVNLTISSNEDSLAYPPQLDAKLAVLAMHAGGADSAPTEAEQRQFEKLKRQSGELLARWEDVQRRDLAAFQKLTAEGSLSTVVVPPAGRVDEEVAAH</sequence>
<dbReference type="InterPro" id="IPR036278">
    <property type="entry name" value="Sialidase_sf"/>
</dbReference>
<accession>A0A2U3KN01</accession>
<evidence type="ECO:0000256" key="1">
    <source>
        <dbReference type="ARBA" id="ARBA00022737"/>
    </source>
</evidence>
<name>A0A2U3KN01_9BACT</name>
<evidence type="ECO:0000313" key="5">
    <source>
        <dbReference type="EMBL" id="SPF41032.1"/>
    </source>
</evidence>
<dbReference type="AlphaFoldDB" id="A0A2U3KN01"/>
<reference evidence="6" key="1">
    <citation type="submission" date="2018-02" db="EMBL/GenBank/DDBJ databases">
        <authorList>
            <person name="Hausmann B."/>
        </authorList>
    </citation>
    <scope>NUCLEOTIDE SEQUENCE [LARGE SCALE GENOMIC DNA]</scope>
    <source>
        <strain evidence="6">Peat soil MAG SbA1</strain>
    </source>
</reference>
<dbReference type="CDD" id="cd15482">
    <property type="entry name" value="Sialidase_non-viral"/>
    <property type="match status" value="2"/>
</dbReference>
<dbReference type="InterPro" id="IPR050310">
    <property type="entry name" value="VPS10-sortilin"/>
</dbReference>